<evidence type="ECO:0000256" key="2">
    <source>
        <dbReference type="ARBA" id="ARBA00022980"/>
    </source>
</evidence>
<evidence type="ECO:0000256" key="4">
    <source>
        <dbReference type="ARBA" id="ARBA00035175"/>
    </source>
</evidence>
<dbReference type="InterPro" id="IPR001684">
    <property type="entry name" value="Ribosomal_bL27"/>
</dbReference>
<comment type="caution">
    <text evidence="6">The sequence shown here is derived from an EMBL/GenBank/DDBJ whole genome shotgun (WGS) entry which is preliminary data.</text>
</comment>
<dbReference type="GO" id="GO:0022625">
    <property type="term" value="C:cytosolic large ribosomal subunit"/>
    <property type="evidence" value="ECO:0007669"/>
    <property type="project" value="TreeGrafter"/>
</dbReference>
<evidence type="ECO:0000256" key="1">
    <source>
        <dbReference type="ARBA" id="ARBA00010797"/>
    </source>
</evidence>
<evidence type="ECO:0000256" key="3">
    <source>
        <dbReference type="ARBA" id="ARBA00023274"/>
    </source>
</evidence>
<dbReference type="Pfam" id="PF01016">
    <property type="entry name" value="Ribosomal_L27"/>
    <property type="match status" value="1"/>
</dbReference>
<keyword evidence="2 6" id="KW-0689">Ribosomal protein</keyword>
<dbReference type="GO" id="GO:0003735">
    <property type="term" value="F:structural constituent of ribosome"/>
    <property type="evidence" value="ECO:0007669"/>
    <property type="project" value="InterPro"/>
</dbReference>
<sequence length="82" mass="9162">MAHTKAVGSTRLGRDSVSKRLGVKLHDGQIARAGNILVKQRGNKVWPGQNVKKSGDDTLYAIKNGQVKFQIVRQRNDYRIFA</sequence>
<gene>
    <name evidence="6" type="primary">rpmA</name>
    <name evidence="6" type="ORF">HYV66_00790</name>
</gene>
<reference evidence="6" key="1">
    <citation type="submission" date="2020-07" db="EMBL/GenBank/DDBJ databases">
        <title>Huge and variable diversity of episymbiotic CPR bacteria and DPANN archaea in groundwater ecosystems.</title>
        <authorList>
            <person name="He C.Y."/>
            <person name="Keren R."/>
            <person name="Whittaker M."/>
            <person name="Farag I.F."/>
            <person name="Doudna J."/>
            <person name="Cate J.H.D."/>
            <person name="Banfield J.F."/>
        </authorList>
    </citation>
    <scope>NUCLEOTIDE SEQUENCE</scope>
    <source>
        <strain evidence="6">NC_groundwater_418_Ag_B-0.1um_45_10</strain>
    </source>
</reference>
<protein>
    <recommendedName>
        <fullName evidence="4">Large ribosomal subunit protein bL27</fullName>
    </recommendedName>
    <alternativeName>
        <fullName evidence="5">50S ribosomal protein L27</fullName>
    </alternativeName>
</protein>
<dbReference type="AlphaFoldDB" id="A0A932DS32"/>
<name>A0A932DS32_9BACT</name>
<dbReference type="Proteomes" id="UP000709672">
    <property type="component" value="Unassembled WGS sequence"/>
</dbReference>
<evidence type="ECO:0000313" key="6">
    <source>
        <dbReference type="EMBL" id="MBI2465751.1"/>
    </source>
</evidence>
<keyword evidence="3" id="KW-0687">Ribonucleoprotein</keyword>
<dbReference type="SUPFAM" id="SSF110324">
    <property type="entry name" value="Ribosomal L27 protein-like"/>
    <property type="match status" value="1"/>
</dbReference>
<evidence type="ECO:0000313" key="7">
    <source>
        <dbReference type="Proteomes" id="UP000709672"/>
    </source>
</evidence>
<evidence type="ECO:0000256" key="5">
    <source>
        <dbReference type="ARBA" id="ARBA00035477"/>
    </source>
</evidence>
<dbReference type="Gene3D" id="2.40.50.100">
    <property type="match status" value="1"/>
</dbReference>
<dbReference type="EMBL" id="JACPHQ010000010">
    <property type="protein sequence ID" value="MBI2465751.1"/>
    <property type="molecule type" value="Genomic_DNA"/>
</dbReference>
<dbReference type="NCBIfam" id="TIGR00062">
    <property type="entry name" value="L27"/>
    <property type="match status" value="1"/>
</dbReference>
<dbReference type="PANTHER" id="PTHR15893">
    <property type="entry name" value="RIBOSOMAL PROTEIN L27"/>
    <property type="match status" value="1"/>
</dbReference>
<proteinExistence type="inferred from homology"/>
<organism evidence="6 7">
    <name type="scientific">Candidatus Sungiibacteriota bacterium</name>
    <dbReference type="NCBI Taxonomy" id="2750080"/>
    <lineage>
        <taxon>Bacteria</taxon>
        <taxon>Candidatus Sungiibacteriota</taxon>
    </lineage>
</organism>
<comment type="similarity">
    <text evidence="1">Belongs to the bacterial ribosomal protein bL27 family.</text>
</comment>
<dbReference type="PANTHER" id="PTHR15893:SF0">
    <property type="entry name" value="LARGE RIBOSOMAL SUBUNIT PROTEIN BL27M"/>
    <property type="match status" value="1"/>
</dbReference>
<dbReference type="PRINTS" id="PR00063">
    <property type="entry name" value="RIBOSOMALL27"/>
</dbReference>
<dbReference type="GO" id="GO:0006412">
    <property type="term" value="P:translation"/>
    <property type="evidence" value="ECO:0007669"/>
    <property type="project" value="InterPro"/>
</dbReference>
<accession>A0A932DS32</accession>